<dbReference type="Gene3D" id="3.40.50.720">
    <property type="entry name" value="NAD(P)-binding Rossmann-like Domain"/>
    <property type="match status" value="2"/>
</dbReference>
<dbReference type="Pfam" id="PF02826">
    <property type="entry name" value="2-Hacid_dh_C"/>
    <property type="match status" value="1"/>
</dbReference>
<evidence type="ECO:0000256" key="4">
    <source>
        <dbReference type="RuleBase" id="RU003719"/>
    </source>
</evidence>
<dbReference type="CDD" id="cd05300">
    <property type="entry name" value="2-Hacid_dh_1"/>
    <property type="match status" value="1"/>
</dbReference>
<dbReference type="Proteomes" id="UP001204320">
    <property type="component" value="Unassembled WGS sequence"/>
</dbReference>
<feature type="domain" description="D-isomer specific 2-hydroxyacid dehydrogenase catalytic" evidence="5">
    <location>
        <begin position="46"/>
        <end position="330"/>
    </location>
</feature>
<dbReference type="EMBL" id="JANSKA010000001">
    <property type="protein sequence ID" value="MCR9035744.1"/>
    <property type="molecule type" value="Genomic_DNA"/>
</dbReference>
<keyword evidence="8" id="KW-1185">Reference proteome</keyword>
<keyword evidence="2 4" id="KW-0560">Oxidoreductase</keyword>
<accession>A0ABT1Z6B3</accession>
<dbReference type="PROSITE" id="PS00671">
    <property type="entry name" value="D_2_HYDROXYACID_DH_3"/>
    <property type="match status" value="1"/>
</dbReference>
<sequence length="332" mass="35117">MREVNNVLVKIPVTEEEAEALRAAAPDAVFDFAAPVGETCRLPKTPKLEIAADRVAKADVILGNVAPSLIAASPRLQWIQLGSAGYEAYLTPGVLAPSTIVTNGTGAYGPAVAEHSFAMLLSLMKRLPAYRDNQRAHAWLDEGMVSTMAGARVLVLGAGDIGLCFAHLCTAVGSMCVGVRRHVPSNLSPKYAQAFERVVSLEELAQELPQADVVASFLPSSAETRGLVDAGFLGSMKTGAYLVNAGRGDLIDQAALRAALQEGRLAGAALDVTTPEPLPANDPLWDAPNLIITPHVAGFWHLHSTLESVVALATENLNRYVRGESLKNVVRG</sequence>
<comment type="similarity">
    <text evidence="1 4">Belongs to the D-isomer specific 2-hydroxyacid dehydrogenase family.</text>
</comment>
<organism evidence="7 8">
    <name type="scientific">Tractidigestivibacter montrealensis</name>
    <dbReference type="NCBI Taxonomy" id="2972466"/>
    <lineage>
        <taxon>Bacteria</taxon>
        <taxon>Bacillati</taxon>
        <taxon>Actinomycetota</taxon>
        <taxon>Coriobacteriia</taxon>
        <taxon>Coriobacteriales</taxon>
        <taxon>Atopobiaceae</taxon>
        <taxon>Tractidigestivibacter</taxon>
    </lineage>
</organism>
<dbReference type="InterPro" id="IPR036291">
    <property type="entry name" value="NAD(P)-bd_dom_sf"/>
</dbReference>
<dbReference type="Pfam" id="PF00389">
    <property type="entry name" value="2-Hacid_dh"/>
    <property type="match status" value="1"/>
</dbReference>
<dbReference type="SUPFAM" id="SSF51735">
    <property type="entry name" value="NAD(P)-binding Rossmann-fold domains"/>
    <property type="match status" value="1"/>
</dbReference>
<evidence type="ECO:0000313" key="7">
    <source>
        <dbReference type="EMBL" id="MCR9035744.1"/>
    </source>
</evidence>
<evidence type="ECO:0000256" key="1">
    <source>
        <dbReference type="ARBA" id="ARBA00005854"/>
    </source>
</evidence>
<protein>
    <submittedName>
        <fullName evidence="7">D-2-hydroxyacid dehydrogenase</fullName>
    </submittedName>
</protein>
<dbReference type="InterPro" id="IPR006140">
    <property type="entry name" value="D-isomer_DH_NAD-bd"/>
</dbReference>
<dbReference type="PANTHER" id="PTHR43333">
    <property type="entry name" value="2-HACID_DH_C DOMAIN-CONTAINING PROTEIN"/>
    <property type="match status" value="1"/>
</dbReference>
<dbReference type="RefSeq" id="WP_118100298.1">
    <property type="nucleotide sequence ID" value="NZ_JANSKA010000001.1"/>
</dbReference>
<evidence type="ECO:0000313" key="8">
    <source>
        <dbReference type="Proteomes" id="UP001204320"/>
    </source>
</evidence>
<dbReference type="SUPFAM" id="SSF52283">
    <property type="entry name" value="Formate/glycerate dehydrogenase catalytic domain-like"/>
    <property type="match status" value="1"/>
</dbReference>
<evidence type="ECO:0000259" key="5">
    <source>
        <dbReference type="Pfam" id="PF00389"/>
    </source>
</evidence>
<evidence type="ECO:0000256" key="3">
    <source>
        <dbReference type="ARBA" id="ARBA00023027"/>
    </source>
</evidence>
<comment type="caution">
    <text evidence="7">The sequence shown here is derived from an EMBL/GenBank/DDBJ whole genome shotgun (WGS) entry which is preliminary data.</text>
</comment>
<name>A0ABT1Z6B3_9ACTN</name>
<dbReference type="InterPro" id="IPR006139">
    <property type="entry name" value="D-isomer_2_OHA_DH_cat_dom"/>
</dbReference>
<evidence type="ECO:0000259" key="6">
    <source>
        <dbReference type="Pfam" id="PF02826"/>
    </source>
</evidence>
<feature type="domain" description="D-isomer specific 2-hydroxyacid dehydrogenase NAD-binding" evidence="6">
    <location>
        <begin position="117"/>
        <end position="297"/>
    </location>
</feature>
<dbReference type="InterPro" id="IPR029753">
    <property type="entry name" value="D-isomer_DH_CS"/>
</dbReference>
<gene>
    <name evidence="7" type="ORF">NVS32_02045</name>
</gene>
<proteinExistence type="inferred from homology"/>
<keyword evidence="3" id="KW-0520">NAD</keyword>
<dbReference type="PANTHER" id="PTHR43333:SF1">
    <property type="entry name" value="D-ISOMER SPECIFIC 2-HYDROXYACID DEHYDROGENASE NAD-BINDING DOMAIN-CONTAINING PROTEIN"/>
    <property type="match status" value="1"/>
</dbReference>
<reference evidence="7 8" key="1">
    <citation type="submission" date="2022-08" db="EMBL/GenBank/DDBJ databases">
        <title>Tractidigestivibacter montrealensis type strain KD21.</title>
        <authorList>
            <person name="Diop K."/>
            <person name="Richard C."/>
            <person name="Routy B."/>
        </authorList>
    </citation>
    <scope>NUCLEOTIDE SEQUENCE [LARGE SCALE GENOMIC DNA]</scope>
    <source>
        <strain evidence="7 8">KD21</strain>
    </source>
</reference>
<evidence type="ECO:0000256" key="2">
    <source>
        <dbReference type="ARBA" id="ARBA00023002"/>
    </source>
</evidence>